<evidence type="ECO:0000256" key="3">
    <source>
        <dbReference type="ARBA" id="ARBA00022827"/>
    </source>
</evidence>
<proteinExistence type="inferred from homology"/>
<comment type="cofactor">
    <cofactor evidence="6">
        <name>FAD</name>
        <dbReference type="ChEBI" id="CHEBI:57692"/>
    </cofactor>
    <text evidence="6">Binds 1 FAD per subunit.</text>
</comment>
<dbReference type="InterPro" id="IPR023753">
    <property type="entry name" value="FAD/NAD-binding_dom"/>
</dbReference>
<dbReference type="PANTHER" id="PTHR48105">
    <property type="entry name" value="THIOREDOXIN REDUCTASE 1-RELATED-RELATED"/>
    <property type="match status" value="1"/>
</dbReference>
<keyword evidence="5 6" id="KW-0560">Oxidoreductase</keyword>
<evidence type="ECO:0000259" key="7">
    <source>
        <dbReference type="Pfam" id="PF07992"/>
    </source>
</evidence>
<evidence type="ECO:0000313" key="9">
    <source>
        <dbReference type="Proteomes" id="UP000240509"/>
    </source>
</evidence>
<protein>
    <recommendedName>
        <fullName evidence="6">Ferredoxin--NADP reductase</fullName>
        <shortName evidence="6">FNR</shortName>
        <shortName evidence="6">Fd-NADP(+) reductase</shortName>
        <ecNumber evidence="6">1.18.1.2</ecNumber>
    </recommendedName>
</protein>
<dbReference type="GO" id="GO:0050661">
    <property type="term" value="F:NADP binding"/>
    <property type="evidence" value="ECO:0007669"/>
    <property type="project" value="UniProtKB-UniRule"/>
</dbReference>
<dbReference type="Gene3D" id="3.50.50.60">
    <property type="entry name" value="FAD/NAD(P)-binding domain"/>
    <property type="match status" value="2"/>
</dbReference>
<dbReference type="GO" id="GO:0004324">
    <property type="term" value="F:ferredoxin-NADP+ reductase activity"/>
    <property type="evidence" value="ECO:0007669"/>
    <property type="project" value="UniProtKB-UniRule"/>
</dbReference>
<sequence length="346" mass="37430">MEVRDVTIIGGGPAGLYTAFYSGVRGMNVRLIEAQSELGGKVRLYPEKVIWDVGGVPPVTGSDFCRQIIQQGLTFDPVVELDTTVVDIKKRDDDVFEITAEDGRTFFSKAVIAAAGGGIITPQRLQVDGAERFEITNLHYTVQSLNTFRDKTVLISGGGNAAIDWANMLEDVARKVILSCRNETLKAHESEVDKLLCSSIDCQFLTSIQRLIADESGTKIDRVELKCGTEAGKIIDIDHVLVNHGYERELGFLKETSLALGLTENQQIAATADGRTNVKGLYAAGDVMQHEGKLNLLAGAFQDAGNAVNAAKQYIDPSAQSKGKVSSHNEVFAARNAAIKRSIITT</sequence>
<dbReference type="EMBL" id="PZJJ01000021">
    <property type="protein sequence ID" value="PTL38284.1"/>
    <property type="molecule type" value="Genomic_DNA"/>
</dbReference>
<dbReference type="PRINTS" id="PR00469">
    <property type="entry name" value="PNDRDTASEII"/>
</dbReference>
<evidence type="ECO:0000313" key="8">
    <source>
        <dbReference type="EMBL" id="PTL38284.1"/>
    </source>
</evidence>
<dbReference type="InterPro" id="IPR036188">
    <property type="entry name" value="FAD/NAD-bd_sf"/>
</dbReference>
<evidence type="ECO:0000256" key="1">
    <source>
        <dbReference type="ARBA" id="ARBA00011738"/>
    </source>
</evidence>
<feature type="binding site" evidence="6">
    <location>
        <position position="120"/>
    </location>
    <ligand>
        <name>FAD</name>
        <dbReference type="ChEBI" id="CHEBI:57692"/>
    </ligand>
</feature>
<feature type="binding site" evidence="6">
    <location>
        <position position="45"/>
    </location>
    <ligand>
        <name>FAD</name>
        <dbReference type="ChEBI" id="CHEBI:57692"/>
    </ligand>
</feature>
<comment type="subunit">
    <text evidence="1 6">Homodimer.</text>
</comment>
<dbReference type="AlphaFoldDB" id="A0A2T4U4G9"/>
<dbReference type="EC" id="1.18.1.2" evidence="6"/>
<organism evidence="8 9">
    <name type="scientific">Alkalicoccus saliphilus</name>
    <dbReference type="NCBI Taxonomy" id="200989"/>
    <lineage>
        <taxon>Bacteria</taxon>
        <taxon>Bacillati</taxon>
        <taxon>Bacillota</taxon>
        <taxon>Bacilli</taxon>
        <taxon>Bacillales</taxon>
        <taxon>Bacillaceae</taxon>
        <taxon>Alkalicoccus</taxon>
    </lineage>
</organism>
<evidence type="ECO:0000256" key="2">
    <source>
        <dbReference type="ARBA" id="ARBA00022630"/>
    </source>
</evidence>
<evidence type="ECO:0000256" key="4">
    <source>
        <dbReference type="ARBA" id="ARBA00022857"/>
    </source>
</evidence>
<feature type="binding site" evidence="6">
    <location>
        <position position="327"/>
    </location>
    <ligand>
        <name>FAD</name>
        <dbReference type="ChEBI" id="CHEBI:57692"/>
    </ligand>
</feature>
<comment type="caution">
    <text evidence="8">The sequence shown here is derived from an EMBL/GenBank/DDBJ whole genome shotgun (WGS) entry which is preliminary data.</text>
</comment>
<feature type="binding site" evidence="6">
    <location>
        <position position="41"/>
    </location>
    <ligand>
        <name>FAD</name>
        <dbReference type="ChEBI" id="CHEBI:57692"/>
    </ligand>
</feature>
<dbReference type="PRINTS" id="PR00368">
    <property type="entry name" value="FADPNR"/>
</dbReference>
<feature type="binding site" evidence="6">
    <location>
        <position position="33"/>
    </location>
    <ligand>
        <name>FAD</name>
        <dbReference type="ChEBI" id="CHEBI:57692"/>
    </ligand>
</feature>
<dbReference type="InterPro" id="IPR022890">
    <property type="entry name" value="Fd--NADP_Rdtase_type_2"/>
</dbReference>
<comment type="similarity">
    <text evidence="6">Belongs to the ferredoxin--NADP reductase type 2 family.</text>
</comment>
<dbReference type="Pfam" id="PF07992">
    <property type="entry name" value="Pyr_redox_2"/>
    <property type="match status" value="1"/>
</dbReference>
<evidence type="ECO:0000256" key="6">
    <source>
        <dbReference type="HAMAP-Rule" id="MF_01685"/>
    </source>
</evidence>
<feature type="domain" description="FAD/NAD(P)-binding" evidence="7">
    <location>
        <begin position="5"/>
        <end position="302"/>
    </location>
</feature>
<evidence type="ECO:0000256" key="5">
    <source>
        <dbReference type="ARBA" id="ARBA00023002"/>
    </source>
</evidence>
<accession>A0A2T4U4G9</accession>
<dbReference type="OrthoDB" id="9806179at2"/>
<feature type="binding site" evidence="6">
    <location>
        <position position="85"/>
    </location>
    <ligand>
        <name>FAD</name>
        <dbReference type="ChEBI" id="CHEBI:57692"/>
    </ligand>
</feature>
<keyword evidence="9" id="KW-1185">Reference proteome</keyword>
<comment type="catalytic activity">
    <reaction evidence="6">
        <text>2 reduced [2Fe-2S]-[ferredoxin] + NADP(+) + H(+) = 2 oxidized [2Fe-2S]-[ferredoxin] + NADPH</text>
        <dbReference type="Rhea" id="RHEA:20125"/>
        <dbReference type="Rhea" id="RHEA-COMP:10000"/>
        <dbReference type="Rhea" id="RHEA-COMP:10001"/>
        <dbReference type="ChEBI" id="CHEBI:15378"/>
        <dbReference type="ChEBI" id="CHEBI:33737"/>
        <dbReference type="ChEBI" id="CHEBI:33738"/>
        <dbReference type="ChEBI" id="CHEBI:57783"/>
        <dbReference type="ChEBI" id="CHEBI:58349"/>
        <dbReference type="EC" id="1.18.1.2"/>
    </reaction>
</comment>
<dbReference type="InterPro" id="IPR050097">
    <property type="entry name" value="Ferredoxin-NADP_redctase_2"/>
</dbReference>
<dbReference type="HAMAP" id="MF_01685">
    <property type="entry name" value="FENR2"/>
    <property type="match status" value="1"/>
</dbReference>
<name>A0A2T4U4G9_9BACI</name>
<keyword evidence="2 6" id="KW-0285">Flavoprotein</keyword>
<dbReference type="GO" id="GO:0050660">
    <property type="term" value="F:flavin adenine dinucleotide binding"/>
    <property type="evidence" value="ECO:0007669"/>
    <property type="project" value="UniProtKB-UniRule"/>
</dbReference>
<keyword evidence="4 6" id="KW-0521">NADP</keyword>
<reference evidence="8 9" key="1">
    <citation type="submission" date="2018-03" db="EMBL/GenBank/DDBJ databases">
        <title>Alkalicoccus saliphilus sp. nov., isolated from a mineral pool.</title>
        <authorList>
            <person name="Zhao B."/>
        </authorList>
    </citation>
    <scope>NUCLEOTIDE SEQUENCE [LARGE SCALE GENOMIC DNA]</scope>
    <source>
        <strain evidence="8 9">6AG</strain>
    </source>
</reference>
<gene>
    <name evidence="8" type="ORF">C6Y45_12220</name>
</gene>
<feature type="binding site" evidence="6">
    <location>
        <position position="286"/>
    </location>
    <ligand>
        <name>FAD</name>
        <dbReference type="ChEBI" id="CHEBI:57692"/>
    </ligand>
</feature>
<keyword evidence="3 6" id="KW-0274">FAD</keyword>
<dbReference type="SUPFAM" id="SSF51905">
    <property type="entry name" value="FAD/NAD(P)-binding domain"/>
    <property type="match status" value="1"/>
</dbReference>
<dbReference type="RefSeq" id="WP_107585513.1">
    <property type="nucleotide sequence ID" value="NZ_PZJJ01000021.1"/>
</dbReference>
<dbReference type="Proteomes" id="UP000240509">
    <property type="component" value="Unassembled WGS sequence"/>
</dbReference>
<comment type="caution">
    <text evidence="6">Lacks conserved residue(s) required for the propagation of feature annotation.</text>
</comment>